<name>A0ACC0EEZ0_9BASI</name>
<dbReference type="EMBL" id="CM045871">
    <property type="protein sequence ID" value="KAI7951939.1"/>
    <property type="molecule type" value="Genomic_DNA"/>
</dbReference>
<evidence type="ECO:0000313" key="1">
    <source>
        <dbReference type="EMBL" id="KAI7951939.1"/>
    </source>
</evidence>
<protein>
    <submittedName>
        <fullName evidence="1">Uncharacterized protein</fullName>
    </submittedName>
</protein>
<comment type="caution">
    <text evidence="1">The sequence shown here is derived from an EMBL/GenBank/DDBJ whole genome shotgun (WGS) entry which is preliminary data.</text>
</comment>
<dbReference type="Proteomes" id="UP001060170">
    <property type="component" value="Chromosome 7"/>
</dbReference>
<organism evidence="1 2">
    <name type="scientific">Puccinia striiformis f. sp. tritici</name>
    <dbReference type="NCBI Taxonomy" id="168172"/>
    <lineage>
        <taxon>Eukaryota</taxon>
        <taxon>Fungi</taxon>
        <taxon>Dikarya</taxon>
        <taxon>Basidiomycota</taxon>
        <taxon>Pucciniomycotina</taxon>
        <taxon>Pucciniomycetes</taxon>
        <taxon>Pucciniales</taxon>
        <taxon>Pucciniaceae</taxon>
        <taxon>Puccinia</taxon>
    </lineage>
</organism>
<evidence type="ECO:0000313" key="2">
    <source>
        <dbReference type="Proteomes" id="UP001060170"/>
    </source>
</evidence>
<reference evidence="2" key="2">
    <citation type="journal article" date="2018" name="Mol. Plant Microbe Interact.">
        <title>Genome sequence resources for the wheat stripe rust pathogen (Puccinia striiformis f. sp. tritici) and the barley stripe rust pathogen (Puccinia striiformis f. sp. hordei).</title>
        <authorList>
            <person name="Xia C."/>
            <person name="Wang M."/>
            <person name="Yin C."/>
            <person name="Cornejo O.E."/>
            <person name="Hulbert S.H."/>
            <person name="Chen X."/>
        </authorList>
    </citation>
    <scope>NUCLEOTIDE SEQUENCE [LARGE SCALE GENOMIC DNA]</scope>
    <source>
        <strain evidence="2">93-210</strain>
    </source>
</reference>
<proteinExistence type="predicted"/>
<sequence>MFIFLGLLHVHKIREVDDDERSVRHPADQPASKPVLLNLLETDPFLKKPQTATALRLFSMEDAHAASVQEVLDEFHLKPNHGLSSVQVKNSEKQWGKNVLPQEDGTSLFAMILEQFKDQLVIILLLSAIVSFALAILEESEDKATAFVEPLVILLILIANATVGVIQESNAEKAIEALMDYAPDEATVTRFGKTFKVHAADLVPGDVITVSVGDKVPADARVISISSASFTVDQAVLTGESHSVSKSIETVNLAGAVKQDMINTLFSGTTIVSGKAQAVVVATGSRTAIGDIHESITSQISQKTPLKQKVDDFSDVLAKVITVICILVWVINIRHFNDPNHHGWLKGAIYYFKIAVALAVAAIPEGLPVVITLCLALGTTKMAKMNAIVRSLPSVETLGCTNVICSDKTGTLTTNQMSVSKVRISLSLLLLSFWLMWHFFDYVSSWLSKDHKLTSLMSKVQLMRPKGMFCENASGKRLVEPSADSPTIEMLARICALCNEAQVIVNESTRAYTNIGEPTEAALKVLAEKLQTSDRTFNAKLSQFASESRVRAVNDHIEARYERKLVLEFNRDRKSMSVLVTDTQTGRTSLLVKGAPESVLARCSHVSQGGNTGERVVLDDQTRKSLEEKVKVYAEEGLRVLATAVIEDVDDNVEHYKSSSSADYVNFEQNMTFIGLTGMLDPPRPEVKEAIAKCRSAGIKVIVITGDNKSTAETICRQIGVFNATEDLALQSYTGREFDALSESEKLEAVLRAGLFSRVEPSHKQKIVDLLQSTGLIVAMTGDGVNDAPALKKASIGIAMGSGTDVAKLAADMVLADDNFATIEKAVEEGRGIYENTKQFIRYLISSNIGEVVSIFLTVLIGMPEALIPVQLLWVNLVTDSLPALALGFNPKDHLIMSKPPRSSKEPLVGAWLFFRYCVIGMYVGCATVGAYAWWFMYYEAGPQITFNRLTNFGECATNGALLGCNMIGAEFQKKATTMSLSVLVLIEMFNAMNSLSENESLFTLPLWTNLYLCGAISLSMGLHFMILYVPWLAKLFVITPLNVAEWKAVFWISIPVIVMDEVLKFISNTFFSLEPESSDKEKTE</sequence>
<accession>A0ACC0EEZ0</accession>
<reference evidence="2" key="1">
    <citation type="journal article" date="2018" name="BMC Genomics">
        <title>Genomic insights into host adaptation between the wheat stripe rust pathogen (Puccinia striiformis f. sp. tritici) and the barley stripe rust pathogen (Puccinia striiformis f. sp. hordei).</title>
        <authorList>
            <person name="Xia C."/>
            <person name="Wang M."/>
            <person name="Yin C."/>
            <person name="Cornejo O.E."/>
            <person name="Hulbert S.H."/>
            <person name="Chen X."/>
        </authorList>
    </citation>
    <scope>NUCLEOTIDE SEQUENCE [LARGE SCALE GENOMIC DNA]</scope>
    <source>
        <strain evidence="2">93-210</strain>
    </source>
</reference>
<keyword evidence="2" id="KW-1185">Reference proteome</keyword>
<gene>
    <name evidence="1" type="ORF">MJO28_007623</name>
</gene>
<reference evidence="1 2" key="3">
    <citation type="journal article" date="2022" name="Microbiol. Spectr.">
        <title>Folding features and dynamics of 3D genome architecture in plant fungal pathogens.</title>
        <authorList>
            <person name="Xia C."/>
        </authorList>
    </citation>
    <scope>NUCLEOTIDE SEQUENCE [LARGE SCALE GENOMIC DNA]</scope>
    <source>
        <strain evidence="1 2">93-210</strain>
    </source>
</reference>